<evidence type="ECO:0000313" key="3">
    <source>
        <dbReference type="Proteomes" id="UP000674234"/>
    </source>
</evidence>
<proteinExistence type="predicted"/>
<name>A0A940WLX9_9ACTN</name>
<accession>A0A940WLX9</accession>
<dbReference type="InterPro" id="IPR022062">
    <property type="entry name" value="DUF3618"/>
</dbReference>
<keyword evidence="3" id="KW-1185">Reference proteome</keyword>
<evidence type="ECO:0000313" key="2">
    <source>
        <dbReference type="EMBL" id="MBP2705787.1"/>
    </source>
</evidence>
<evidence type="ECO:0000256" key="1">
    <source>
        <dbReference type="SAM" id="MobiDB-lite"/>
    </source>
</evidence>
<dbReference type="Proteomes" id="UP000674234">
    <property type="component" value="Unassembled WGS sequence"/>
</dbReference>
<feature type="compositionally biased region" description="Polar residues" evidence="1">
    <location>
        <begin position="56"/>
        <end position="87"/>
    </location>
</feature>
<feature type="compositionally biased region" description="Basic and acidic residues" evidence="1">
    <location>
        <begin position="96"/>
        <end position="114"/>
    </location>
</feature>
<comment type="caution">
    <text evidence="2">The sequence shown here is derived from an EMBL/GenBank/DDBJ whole genome shotgun (WGS) entry which is preliminary data.</text>
</comment>
<feature type="region of interest" description="Disordered" evidence="1">
    <location>
        <begin position="1"/>
        <end position="114"/>
    </location>
</feature>
<sequence>MTEADPGAARPTAGLVGVHRQKVTEPVTEPESLNAVPQRRSAPTEEDREGEGGDMTENSNVTRRGGQQESRQPGSQASTGTVETPASSGGGTGVRAPERPAEHGRTGGDEISHVREEIERTRGDLGDTIEALAAKADVKARARERVHETAAAARARATGVAGRVREATPAQMRHTAGKVAGKVGAETRRRPGTIAAAGAALTAAVILRRMMAARGAATRRTAMPFGRLMPGRRATMGTRMRARIRSRMRSRMGSMMWPRRWYGMTGWTTPGPVRGMLLRLTPGMSHRMTVGAARRKLTRSAMRNVRAARRRIPVTR</sequence>
<dbReference type="EMBL" id="JAFCNB010000009">
    <property type="protein sequence ID" value="MBP2705787.1"/>
    <property type="molecule type" value="Genomic_DNA"/>
</dbReference>
<protein>
    <submittedName>
        <fullName evidence="2">DUF3618 domain-containing protein</fullName>
    </submittedName>
</protein>
<reference evidence="2" key="1">
    <citation type="submission" date="2021-02" db="EMBL/GenBank/DDBJ databases">
        <title>Draft genome sequence of Microbispora sp. RL4-1S isolated from rice leaves in Thailand.</title>
        <authorList>
            <person name="Muangham S."/>
            <person name="Duangmal K."/>
        </authorList>
    </citation>
    <scope>NUCLEOTIDE SEQUENCE</scope>
    <source>
        <strain evidence="2">RL4-1S</strain>
    </source>
</reference>
<dbReference type="AlphaFoldDB" id="A0A940WLX9"/>
<gene>
    <name evidence="2" type="ORF">JOL79_18390</name>
</gene>
<feature type="region of interest" description="Disordered" evidence="1">
    <location>
        <begin position="160"/>
        <end position="185"/>
    </location>
</feature>
<dbReference type="Pfam" id="PF12277">
    <property type="entry name" value="DUF3618"/>
    <property type="match status" value="1"/>
</dbReference>
<feature type="compositionally biased region" description="Acidic residues" evidence="1">
    <location>
        <begin position="44"/>
        <end position="54"/>
    </location>
</feature>
<organism evidence="2 3">
    <name type="scientific">Microbispora oryzae</name>
    <dbReference type="NCBI Taxonomy" id="2806554"/>
    <lineage>
        <taxon>Bacteria</taxon>
        <taxon>Bacillati</taxon>
        <taxon>Actinomycetota</taxon>
        <taxon>Actinomycetes</taxon>
        <taxon>Streptosporangiales</taxon>
        <taxon>Streptosporangiaceae</taxon>
        <taxon>Microbispora</taxon>
    </lineage>
</organism>
<dbReference type="RefSeq" id="WP_210157057.1">
    <property type="nucleotide sequence ID" value="NZ_JAFCNB010000009.1"/>
</dbReference>